<evidence type="ECO:0000256" key="5">
    <source>
        <dbReference type="ARBA" id="ARBA00023136"/>
    </source>
</evidence>
<dbReference type="PANTHER" id="PTHR30086:SF21">
    <property type="entry name" value="TRANSPORT PROTEIN"/>
    <property type="match status" value="1"/>
</dbReference>
<feature type="transmembrane region" description="Helical" evidence="6">
    <location>
        <begin position="39"/>
        <end position="61"/>
    </location>
</feature>
<proteinExistence type="predicted"/>
<dbReference type="EMBL" id="CP012621">
    <property type="protein sequence ID" value="ATG75723.1"/>
    <property type="molecule type" value="Genomic_DNA"/>
</dbReference>
<feature type="transmembrane region" description="Helical" evidence="6">
    <location>
        <begin position="68"/>
        <end position="86"/>
    </location>
</feature>
<dbReference type="Proteomes" id="UP000217763">
    <property type="component" value="Chromosome"/>
</dbReference>
<gene>
    <name evidence="7" type="ORF">AN401_19265</name>
</gene>
<feature type="transmembrane region" description="Helical" evidence="6">
    <location>
        <begin position="190"/>
        <end position="207"/>
    </location>
</feature>
<keyword evidence="3 6" id="KW-0812">Transmembrane</keyword>
<dbReference type="PIRSF" id="PIRSF006324">
    <property type="entry name" value="LeuE"/>
    <property type="match status" value="1"/>
</dbReference>
<dbReference type="GO" id="GO:0005886">
    <property type="term" value="C:plasma membrane"/>
    <property type="evidence" value="ECO:0007669"/>
    <property type="project" value="UniProtKB-SubCell"/>
</dbReference>
<dbReference type="KEGG" id="zdf:AN401_19265"/>
<evidence type="ECO:0000313" key="8">
    <source>
        <dbReference type="Proteomes" id="UP000217763"/>
    </source>
</evidence>
<keyword evidence="8" id="KW-1185">Reference proteome</keyword>
<dbReference type="PANTHER" id="PTHR30086">
    <property type="entry name" value="ARGININE EXPORTER PROTEIN ARGO"/>
    <property type="match status" value="1"/>
</dbReference>
<reference evidence="8" key="1">
    <citation type="submission" date="2015-09" db="EMBL/GenBank/DDBJ databases">
        <authorList>
            <person name="Shao Z."/>
            <person name="Wang L."/>
        </authorList>
    </citation>
    <scope>NUCLEOTIDE SEQUENCE [LARGE SCALE GENOMIC DNA]</scope>
    <source>
        <strain evidence="8">F13-1</strain>
    </source>
</reference>
<evidence type="ECO:0000256" key="1">
    <source>
        <dbReference type="ARBA" id="ARBA00004651"/>
    </source>
</evidence>
<dbReference type="RefSeq" id="WP_096780252.1">
    <property type="nucleotide sequence ID" value="NZ_CP012621.1"/>
</dbReference>
<name>A0A291HU72_9GAMM</name>
<sequence>MNEMIAVITITMLAVISPGPDFALVSRNSLLLSRRAGVLTAVGIGAGVLVHLTYTLLGVGLLMTRSIWLFNLLKLAGAAYLIWLGIRMLNSTPPDDGKIDGNGGTAAALSDLGALRAGFLTNALNPKTTVFVVSLFMQVVQPGTPLAVQLGYGAFISLAHLLWFSLVALIFSAGPVRSRMMALRHRVDRVFGVLLTGFGVLLASAGLPR</sequence>
<keyword evidence="2" id="KW-1003">Cell membrane</keyword>
<dbReference type="AlphaFoldDB" id="A0A291HU72"/>
<dbReference type="GO" id="GO:0015171">
    <property type="term" value="F:amino acid transmembrane transporter activity"/>
    <property type="evidence" value="ECO:0007669"/>
    <property type="project" value="TreeGrafter"/>
</dbReference>
<accession>A0A291HU72</accession>
<evidence type="ECO:0000256" key="6">
    <source>
        <dbReference type="SAM" id="Phobius"/>
    </source>
</evidence>
<comment type="subcellular location">
    <subcellularLocation>
        <location evidence="1">Cell membrane</location>
        <topology evidence="1">Multi-pass membrane protein</topology>
    </subcellularLocation>
</comment>
<dbReference type="InterPro" id="IPR001123">
    <property type="entry name" value="LeuE-type"/>
</dbReference>
<evidence type="ECO:0000313" key="7">
    <source>
        <dbReference type="EMBL" id="ATG75723.1"/>
    </source>
</evidence>
<dbReference type="Pfam" id="PF01810">
    <property type="entry name" value="LysE"/>
    <property type="match status" value="1"/>
</dbReference>
<organism evidence="7 8">
    <name type="scientific">Zobellella denitrificans</name>
    <dbReference type="NCBI Taxonomy" id="347534"/>
    <lineage>
        <taxon>Bacteria</taxon>
        <taxon>Pseudomonadati</taxon>
        <taxon>Pseudomonadota</taxon>
        <taxon>Gammaproteobacteria</taxon>
        <taxon>Aeromonadales</taxon>
        <taxon>Aeromonadaceae</taxon>
        <taxon>Zobellella</taxon>
    </lineage>
</organism>
<protein>
    <submittedName>
        <fullName evidence="7">Amino acid transporter</fullName>
    </submittedName>
</protein>
<evidence type="ECO:0000256" key="4">
    <source>
        <dbReference type="ARBA" id="ARBA00022989"/>
    </source>
</evidence>
<evidence type="ECO:0000256" key="3">
    <source>
        <dbReference type="ARBA" id="ARBA00022692"/>
    </source>
</evidence>
<feature type="transmembrane region" description="Helical" evidence="6">
    <location>
        <begin position="150"/>
        <end position="170"/>
    </location>
</feature>
<keyword evidence="5 6" id="KW-0472">Membrane</keyword>
<evidence type="ECO:0000256" key="2">
    <source>
        <dbReference type="ARBA" id="ARBA00022475"/>
    </source>
</evidence>
<keyword evidence="4 6" id="KW-1133">Transmembrane helix</keyword>